<proteinExistence type="inferred from homology"/>
<dbReference type="InterPro" id="IPR003789">
    <property type="entry name" value="Asn/Gln_tRNA_amidoTrase-B-like"/>
</dbReference>
<reference evidence="13 14" key="1">
    <citation type="submission" date="2019-08" db="EMBL/GenBank/DDBJ databases">
        <title>In-depth cultivation of the pig gut microbiome towards novel bacterial diversity and tailored functional studies.</title>
        <authorList>
            <person name="Wylensek D."/>
            <person name="Hitch T.C.A."/>
            <person name="Clavel T."/>
        </authorList>
    </citation>
    <scope>NUCLEOTIDE SEQUENCE [LARGE SCALE GENOMIC DNA]</scope>
    <source>
        <strain evidence="13 14">BBE-744-WT-12</strain>
    </source>
</reference>
<dbReference type="InterPro" id="IPR023168">
    <property type="entry name" value="GatB_Yqey_C_2"/>
</dbReference>
<evidence type="ECO:0000256" key="8">
    <source>
        <dbReference type="ARBA" id="ARBA00024799"/>
    </source>
</evidence>
<dbReference type="PANTHER" id="PTHR11659">
    <property type="entry name" value="GLUTAMYL-TRNA GLN AMIDOTRANSFERASE SUBUNIT B MITOCHONDRIAL AND PROKARYOTIC PET112-RELATED"/>
    <property type="match status" value="1"/>
</dbReference>
<evidence type="ECO:0000256" key="7">
    <source>
        <dbReference type="ARBA" id="ARBA00022917"/>
    </source>
</evidence>
<keyword evidence="13" id="KW-0808">Transferase</keyword>
<keyword evidence="14" id="KW-1185">Reference proteome</keyword>
<dbReference type="NCBIfam" id="NF004012">
    <property type="entry name" value="PRK05477.1-2"/>
    <property type="match status" value="1"/>
</dbReference>
<dbReference type="Proteomes" id="UP000435649">
    <property type="component" value="Unassembled WGS sequence"/>
</dbReference>
<dbReference type="HAMAP" id="MF_00121">
    <property type="entry name" value="GatB"/>
    <property type="match status" value="1"/>
</dbReference>
<dbReference type="PANTHER" id="PTHR11659:SF0">
    <property type="entry name" value="GLUTAMYL-TRNA(GLN) AMIDOTRANSFERASE SUBUNIT B, MITOCHONDRIAL"/>
    <property type="match status" value="1"/>
</dbReference>
<accession>A0A844G0L1</accession>
<dbReference type="EMBL" id="VUNS01000007">
    <property type="protein sequence ID" value="MST97127.1"/>
    <property type="molecule type" value="Genomic_DNA"/>
</dbReference>
<keyword evidence="5 11" id="KW-0547">Nucleotide-binding</keyword>
<evidence type="ECO:0000256" key="2">
    <source>
        <dbReference type="ARBA" id="ARBA00011123"/>
    </source>
</evidence>
<keyword evidence="6 11" id="KW-0067">ATP-binding</keyword>
<comment type="catalytic activity">
    <reaction evidence="10 11">
        <text>L-glutamyl-tRNA(Gln) + L-glutamine + ATP + H2O = L-glutaminyl-tRNA(Gln) + L-glutamate + ADP + phosphate + H(+)</text>
        <dbReference type="Rhea" id="RHEA:17521"/>
        <dbReference type="Rhea" id="RHEA-COMP:9681"/>
        <dbReference type="Rhea" id="RHEA-COMP:9684"/>
        <dbReference type="ChEBI" id="CHEBI:15377"/>
        <dbReference type="ChEBI" id="CHEBI:15378"/>
        <dbReference type="ChEBI" id="CHEBI:29985"/>
        <dbReference type="ChEBI" id="CHEBI:30616"/>
        <dbReference type="ChEBI" id="CHEBI:43474"/>
        <dbReference type="ChEBI" id="CHEBI:58359"/>
        <dbReference type="ChEBI" id="CHEBI:78520"/>
        <dbReference type="ChEBI" id="CHEBI:78521"/>
        <dbReference type="ChEBI" id="CHEBI:456216"/>
    </reaction>
</comment>
<evidence type="ECO:0000256" key="3">
    <source>
        <dbReference type="ARBA" id="ARBA00016923"/>
    </source>
</evidence>
<dbReference type="SUPFAM" id="SSF55931">
    <property type="entry name" value="Glutamine synthetase/guanido kinase"/>
    <property type="match status" value="1"/>
</dbReference>
<dbReference type="InterPro" id="IPR017958">
    <property type="entry name" value="Gln-tRNA_amidoTrfase_suB_CS"/>
</dbReference>
<dbReference type="SUPFAM" id="SSF89095">
    <property type="entry name" value="GatB/YqeY motif"/>
    <property type="match status" value="1"/>
</dbReference>
<evidence type="ECO:0000256" key="5">
    <source>
        <dbReference type="ARBA" id="ARBA00022741"/>
    </source>
</evidence>
<dbReference type="FunFam" id="1.10.10.410:FF:000001">
    <property type="entry name" value="Aspartyl/glutamyl-tRNA(Asn/Gln) amidotransferase subunit B"/>
    <property type="match status" value="1"/>
</dbReference>
<comment type="caution">
    <text evidence="13">The sequence shown here is derived from an EMBL/GenBank/DDBJ whole genome shotgun (WGS) entry which is preliminary data.</text>
</comment>
<feature type="domain" description="Asn/Gln amidotransferase" evidence="12">
    <location>
        <begin position="331"/>
        <end position="478"/>
    </location>
</feature>
<sequence>MKYEAVIGIEIHVQVRTESKMFCSCANRYGAEPNTLTCPVCLGYPGTLPVPNREAILKAVRAGLLTGCEIAKFSKFDRKSYFYPDLVKNYQISQFDLPFCKGGKLRIGGTGFSGEPLPEKVIGITRIHLEEDPAKLNHMGSASGADYNRSGVPLLEVVSEPDMRSADEAYAYLAGIKEIMQYGGISDCDMEKGQMRCDVNISLRPAGQKEFGTKIELKNMNSFRAAHRAIEYEIWRQAELLDRGETLRQETRGWNDDSGESYLMRTKEQAHDYRYFPDPDLMPVTFTDAEIEAIRAELPELPAAMRERFLRDYGLTEYDAGIMTQDRALAAWFDRAAKASKSPKLVANWIGSELLRMLGEAKCPIDECRVTPENLAELVDLIEQKTINGKIAKEVFPEMFETGRKASEIVKEKGLVQVSDSGAIAEVVAQAVAANPAQVEQYRSGNAKVLQFLVGQVMKLSKGKANPQLVVAELKKQLD</sequence>
<comment type="subunit">
    <text evidence="2 11">Heterotrimer of A, B and C subunits.</text>
</comment>
<organism evidence="13 14">
    <name type="scientific">Victivallis lenta</name>
    <dbReference type="NCBI Taxonomy" id="2606640"/>
    <lineage>
        <taxon>Bacteria</taxon>
        <taxon>Pseudomonadati</taxon>
        <taxon>Lentisphaerota</taxon>
        <taxon>Lentisphaeria</taxon>
        <taxon>Victivallales</taxon>
        <taxon>Victivallaceae</taxon>
        <taxon>Victivallis</taxon>
    </lineage>
</organism>
<evidence type="ECO:0000313" key="14">
    <source>
        <dbReference type="Proteomes" id="UP000435649"/>
    </source>
</evidence>
<gene>
    <name evidence="11 13" type="primary">gatB</name>
    <name evidence="13" type="ORF">FYJ85_08735</name>
</gene>
<dbReference type="InterPro" id="IPR004413">
    <property type="entry name" value="GatB"/>
</dbReference>
<dbReference type="AlphaFoldDB" id="A0A844G0L1"/>
<evidence type="ECO:0000256" key="4">
    <source>
        <dbReference type="ARBA" id="ARBA00022598"/>
    </source>
</evidence>
<dbReference type="InterPro" id="IPR042114">
    <property type="entry name" value="GatB_C_1"/>
</dbReference>
<dbReference type="InterPro" id="IPR017959">
    <property type="entry name" value="Asn/Gln-tRNA_amidoTrfase_suB/E"/>
</dbReference>
<dbReference type="GO" id="GO:0006412">
    <property type="term" value="P:translation"/>
    <property type="evidence" value="ECO:0007669"/>
    <property type="project" value="UniProtKB-UniRule"/>
</dbReference>
<dbReference type="RefSeq" id="WP_106054246.1">
    <property type="nucleotide sequence ID" value="NZ_CALXOB010000048.1"/>
</dbReference>
<name>A0A844G0L1_9BACT</name>
<dbReference type="Gene3D" id="1.10.10.410">
    <property type="match status" value="1"/>
</dbReference>
<dbReference type="NCBIfam" id="NF004014">
    <property type="entry name" value="PRK05477.1-4"/>
    <property type="match status" value="1"/>
</dbReference>
<evidence type="ECO:0000256" key="11">
    <source>
        <dbReference type="HAMAP-Rule" id="MF_00121"/>
    </source>
</evidence>
<dbReference type="Pfam" id="PF02934">
    <property type="entry name" value="GatB_N"/>
    <property type="match status" value="1"/>
</dbReference>
<comment type="function">
    <text evidence="8 11">Allows the formation of correctly charged Asn-tRNA(Asn) or Gln-tRNA(Gln) through the transamidation of misacylated Asp-tRNA(Asn) or Glu-tRNA(Gln) in organisms which lack either or both of asparaginyl-tRNA or glutaminyl-tRNA synthetases. The reaction takes place in the presence of glutamine and ATP through an activated phospho-Asp-tRNA(Asn) or phospho-Glu-tRNA(Gln).</text>
</comment>
<dbReference type="InterPro" id="IPR018027">
    <property type="entry name" value="Asn/Gln_amidotransferase"/>
</dbReference>
<dbReference type="GO" id="GO:0070681">
    <property type="term" value="P:glutaminyl-tRNAGln biosynthesis via transamidation"/>
    <property type="evidence" value="ECO:0007669"/>
    <property type="project" value="TreeGrafter"/>
</dbReference>
<evidence type="ECO:0000256" key="9">
    <source>
        <dbReference type="ARBA" id="ARBA00047380"/>
    </source>
</evidence>
<dbReference type="InterPro" id="IPR006075">
    <property type="entry name" value="Asn/Gln-tRNA_Trfase_suB/E_cat"/>
</dbReference>
<keyword evidence="7 11" id="KW-0648">Protein biosynthesis</keyword>
<dbReference type="InterPro" id="IPR014746">
    <property type="entry name" value="Gln_synth/guanido_kin_cat_dom"/>
</dbReference>
<protein>
    <recommendedName>
        <fullName evidence="3 11">Aspartyl/glutamyl-tRNA(Asn/Gln) amidotransferase subunit B</fullName>
        <shortName evidence="11">Asp/Glu-ADT subunit B</shortName>
        <ecNumber evidence="11">6.3.5.-</ecNumber>
    </recommendedName>
</protein>
<dbReference type="Gene3D" id="1.10.150.380">
    <property type="entry name" value="GatB domain, N-terminal subdomain"/>
    <property type="match status" value="1"/>
</dbReference>
<dbReference type="GO" id="GO:0005524">
    <property type="term" value="F:ATP binding"/>
    <property type="evidence" value="ECO:0007669"/>
    <property type="project" value="UniProtKB-KW"/>
</dbReference>
<dbReference type="Pfam" id="PF02637">
    <property type="entry name" value="GatB_Yqey"/>
    <property type="match status" value="1"/>
</dbReference>
<dbReference type="SMART" id="SM00845">
    <property type="entry name" value="GatB_Yqey"/>
    <property type="match status" value="1"/>
</dbReference>
<dbReference type="PROSITE" id="PS01234">
    <property type="entry name" value="GATB"/>
    <property type="match status" value="1"/>
</dbReference>
<dbReference type="GO" id="GO:0050567">
    <property type="term" value="F:glutaminyl-tRNA synthase (glutamine-hydrolyzing) activity"/>
    <property type="evidence" value="ECO:0007669"/>
    <property type="project" value="UniProtKB-UniRule"/>
</dbReference>
<evidence type="ECO:0000313" key="13">
    <source>
        <dbReference type="EMBL" id="MST97127.1"/>
    </source>
</evidence>
<evidence type="ECO:0000256" key="10">
    <source>
        <dbReference type="ARBA" id="ARBA00047913"/>
    </source>
</evidence>
<comment type="catalytic activity">
    <reaction evidence="9 11">
        <text>L-aspartyl-tRNA(Asn) + L-glutamine + ATP + H2O = L-asparaginyl-tRNA(Asn) + L-glutamate + ADP + phosphate + 2 H(+)</text>
        <dbReference type="Rhea" id="RHEA:14513"/>
        <dbReference type="Rhea" id="RHEA-COMP:9674"/>
        <dbReference type="Rhea" id="RHEA-COMP:9677"/>
        <dbReference type="ChEBI" id="CHEBI:15377"/>
        <dbReference type="ChEBI" id="CHEBI:15378"/>
        <dbReference type="ChEBI" id="CHEBI:29985"/>
        <dbReference type="ChEBI" id="CHEBI:30616"/>
        <dbReference type="ChEBI" id="CHEBI:43474"/>
        <dbReference type="ChEBI" id="CHEBI:58359"/>
        <dbReference type="ChEBI" id="CHEBI:78515"/>
        <dbReference type="ChEBI" id="CHEBI:78516"/>
        <dbReference type="ChEBI" id="CHEBI:456216"/>
    </reaction>
</comment>
<evidence type="ECO:0000256" key="6">
    <source>
        <dbReference type="ARBA" id="ARBA00022840"/>
    </source>
</evidence>
<dbReference type="NCBIfam" id="TIGR00133">
    <property type="entry name" value="gatB"/>
    <property type="match status" value="1"/>
</dbReference>
<comment type="similarity">
    <text evidence="1 11">Belongs to the GatB/GatE family. GatB subfamily.</text>
</comment>
<evidence type="ECO:0000256" key="1">
    <source>
        <dbReference type="ARBA" id="ARBA00005306"/>
    </source>
</evidence>
<dbReference type="EC" id="6.3.5.-" evidence="11"/>
<dbReference type="GO" id="GO:0016740">
    <property type="term" value="F:transferase activity"/>
    <property type="evidence" value="ECO:0007669"/>
    <property type="project" value="UniProtKB-KW"/>
</dbReference>
<keyword evidence="4 11" id="KW-0436">Ligase</keyword>
<evidence type="ECO:0000259" key="12">
    <source>
        <dbReference type="SMART" id="SM00845"/>
    </source>
</evidence>